<dbReference type="Proteomes" id="UP000001505">
    <property type="component" value="Chromosome"/>
</dbReference>
<dbReference type="HOGENOM" id="CLU_1008137_0_0_0"/>
<dbReference type="OrthoDB" id="10020060at2"/>
<reference evidence="2 3" key="1">
    <citation type="journal article" date="2010" name="PLoS ONE">
        <title>The Waddlia genome: a window into chlamydial biology.</title>
        <authorList>
            <person name="Bertelli C."/>
            <person name="Collyn F."/>
            <person name="Croxatto A."/>
            <person name="Ruckert C."/>
            <person name="Polkinghorne A."/>
            <person name="Kebbi-Beghdadi C."/>
            <person name="Goesmann A."/>
            <person name="Vaughan L."/>
            <person name="Greub G."/>
        </authorList>
    </citation>
    <scope>NUCLEOTIDE SEQUENCE [LARGE SCALE GENOMIC DNA]</scope>
    <source>
        <strain evidence="3">ATCC VR-1470 / WSU 86-1044</strain>
    </source>
</reference>
<organism evidence="2 3">
    <name type="scientific">Waddlia chondrophila (strain ATCC VR-1470 / WSU 86-1044)</name>
    <dbReference type="NCBI Taxonomy" id="716544"/>
    <lineage>
        <taxon>Bacteria</taxon>
        <taxon>Pseudomonadati</taxon>
        <taxon>Chlamydiota</taxon>
        <taxon>Chlamydiia</taxon>
        <taxon>Parachlamydiales</taxon>
        <taxon>Waddliaceae</taxon>
        <taxon>Waddlia</taxon>
    </lineage>
</organism>
<dbReference type="eggNOG" id="COG2214">
    <property type="taxonomic scope" value="Bacteria"/>
</dbReference>
<dbReference type="EMBL" id="CP001928">
    <property type="protein sequence ID" value="ADI37599.1"/>
    <property type="molecule type" value="Genomic_DNA"/>
</dbReference>
<dbReference type="KEGG" id="wch:wcw_0224"/>
<dbReference type="InterPro" id="IPR001623">
    <property type="entry name" value="DnaJ_domain"/>
</dbReference>
<keyword evidence="3" id="KW-1185">Reference proteome</keyword>
<gene>
    <name evidence="2" type="ordered locus">wcw_0224</name>
</gene>
<evidence type="ECO:0000313" key="3">
    <source>
        <dbReference type="Proteomes" id="UP000001505"/>
    </source>
</evidence>
<proteinExistence type="predicted"/>
<dbReference type="SUPFAM" id="SSF46565">
    <property type="entry name" value="Chaperone J-domain"/>
    <property type="match status" value="1"/>
</dbReference>
<dbReference type="STRING" id="716544.wcw_0224"/>
<dbReference type="RefSeq" id="WP_013181327.1">
    <property type="nucleotide sequence ID" value="NC_014225.1"/>
</dbReference>
<dbReference type="PROSITE" id="PS50076">
    <property type="entry name" value="DNAJ_2"/>
    <property type="match status" value="1"/>
</dbReference>
<accession>D6YTY8</accession>
<dbReference type="Gene3D" id="1.10.287.110">
    <property type="entry name" value="DnaJ domain"/>
    <property type="match status" value="1"/>
</dbReference>
<protein>
    <recommendedName>
        <fullName evidence="1">J domain-containing protein</fullName>
    </recommendedName>
</protein>
<dbReference type="InterPro" id="IPR036869">
    <property type="entry name" value="J_dom_sf"/>
</dbReference>
<sequence>MNIEFKKNAYLESIKKEDYLNSEEKIFDYAKNNLQFNYGNVGFREFNDTYASVEGWLGRKVIALPVFFCLGVVKTINHFATIILQGIVYGTLAGAIRVGAIKIELNNQKVAPSLLTSLFLSVVFERFKKESFYLVRDLQEAFGWLATIFSDRYGQYHVQESQFHKSCYGCESADDSSENYSVLGLKAQDLKGLDSETLEKKVNHEYRRHSLKHHPDKIYRKSDESKADFEKRKQEQVERFIKLQDARDGILNQKETSKDVNYNISFFGRSVMSSAT</sequence>
<evidence type="ECO:0000259" key="1">
    <source>
        <dbReference type="PROSITE" id="PS50076"/>
    </source>
</evidence>
<evidence type="ECO:0000313" key="2">
    <source>
        <dbReference type="EMBL" id="ADI37599.1"/>
    </source>
</evidence>
<feature type="domain" description="J" evidence="1">
    <location>
        <begin position="178"/>
        <end position="268"/>
    </location>
</feature>
<name>D6YTY8_WADCW</name>
<dbReference type="AlphaFoldDB" id="D6YTY8"/>